<comment type="catalytic activity">
    <reaction evidence="11 12">
        <text>tRNA(Tyr) + L-tyrosine + ATP = L-tyrosyl-tRNA(Tyr) + AMP + diphosphate + H(+)</text>
        <dbReference type="Rhea" id="RHEA:10220"/>
        <dbReference type="Rhea" id="RHEA-COMP:9706"/>
        <dbReference type="Rhea" id="RHEA-COMP:9707"/>
        <dbReference type="ChEBI" id="CHEBI:15378"/>
        <dbReference type="ChEBI" id="CHEBI:30616"/>
        <dbReference type="ChEBI" id="CHEBI:33019"/>
        <dbReference type="ChEBI" id="CHEBI:58315"/>
        <dbReference type="ChEBI" id="CHEBI:78442"/>
        <dbReference type="ChEBI" id="CHEBI:78536"/>
        <dbReference type="ChEBI" id="CHEBI:456215"/>
        <dbReference type="EC" id="6.1.1.1"/>
    </reaction>
</comment>
<dbReference type="GO" id="GO:0005737">
    <property type="term" value="C:cytoplasm"/>
    <property type="evidence" value="ECO:0007669"/>
    <property type="project" value="UniProtKB-SubCell"/>
</dbReference>
<dbReference type="Pfam" id="PF00579">
    <property type="entry name" value="tRNA-synt_1b"/>
    <property type="match status" value="1"/>
</dbReference>
<keyword evidence="6 12" id="KW-0547">Nucleotide-binding</keyword>
<keyword evidence="5 12" id="KW-0436">Ligase</keyword>
<comment type="similarity">
    <text evidence="3 12">Belongs to the class-I aminoacyl-tRNA synthetase family.</text>
</comment>
<name>A0A9W4XKI3_9PLEO</name>
<dbReference type="PANTHER" id="PTHR46264">
    <property type="entry name" value="TYROSINE-TRNA LIGASE"/>
    <property type="match status" value="1"/>
</dbReference>
<dbReference type="CDD" id="cd00805">
    <property type="entry name" value="TyrRS_core"/>
    <property type="match status" value="1"/>
</dbReference>
<evidence type="ECO:0000256" key="6">
    <source>
        <dbReference type="ARBA" id="ARBA00022741"/>
    </source>
</evidence>
<dbReference type="Gene3D" id="3.40.50.620">
    <property type="entry name" value="HUPs"/>
    <property type="match status" value="1"/>
</dbReference>
<keyword evidence="9 12" id="KW-0030">Aminoacyl-tRNA synthetase</keyword>
<dbReference type="GO" id="GO:0006437">
    <property type="term" value="P:tyrosyl-tRNA aminoacylation"/>
    <property type="evidence" value="ECO:0007669"/>
    <property type="project" value="InterPro"/>
</dbReference>
<gene>
    <name evidence="14" type="ORF">PDIGIT_LOCUS8394</name>
</gene>
<feature type="region of interest" description="Disordered" evidence="13">
    <location>
        <begin position="393"/>
        <end position="453"/>
    </location>
</feature>
<feature type="compositionally biased region" description="Basic and acidic residues" evidence="13">
    <location>
        <begin position="429"/>
        <end position="448"/>
    </location>
</feature>
<dbReference type="GO" id="GO:0005524">
    <property type="term" value="F:ATP binding"/>
    <property type="evidence" value="ECO:0007669"/>
    <property type="project" value="UniProtKB-KW"/>
</dbReference>
<protein>
    <recommendedName>
        <fullName evidence="12">Tyrosine--tRNA ligase</fullName>
        <ecNumber evidence="12">6.1.1.1</ecNumber>
    </recommendedName>
    <alternativeName>
        <fullName evidence="12">Tyrosyl-tRNA synthetase</fullName>
    </alternativeName>
</protein>
<dbReference type="AlphaFoldDB" id="A0A9W4XKI3"/>
<dbReference type="SUPFAM" id="SSF52374">
    <property type="entry name" value="Nucleotidylyl transferase"/>
    <property type="match status" value="1"/>
</dbReference>
<evidence type="ECO:0000313" key="14">
    <source>
        <dbReference type="EMBL" id="CAI6335314.1"/>
    </source>
</evidence>
<dbReference type="PRINTS" id="PR01040">
    <property type="entry name" value="TRNASYNTHTYR"/>
</dbReference>
<evidence type="ECO:0000256" key="9">
    <source>
        <dbReference type="ARBA" id="ARBA00023146"/>
    </source>
</evidence>
<feature type="region of interest" description="Disordered" evidence="13">
    <location>
        <begin position="35"/>
        <end position="55"/>
    </location>
</feature>
<dbReference type="InterPro" id="IPR050489">
    <property type="entry name" value="Tyr-tRNA_synthase"/>
</dbReference>
<evidence type="ECO:0000256" key="11">
    <source>
        <dbReference type="ARBA" id="ARBA00048248"/>
    </source>
</evidence>
<evidence type="ECO:0000256" key="7">
    <source>
        <dbReference type="ARBA" id="ARBA00022840"/>
    </source>
</evidence>
<dbReference type="PANTHER" id="PTHR46264:SF4">
    <property type="entry name" value="TYROSINE--TRNA LIGASE, CYTOPLASMIC"/>
    <property type="match status" value="1"/>
</dbReference>
<evidence type="ECO:0000256" key="2">
    <source>
        <dbReference type="ARBA" id="ARBA00004496"/>
    </source>
</evidence>
<accession>A0A9W4XKI3</accession>
<organism evidence="14 15">
    <name type="scientific">Periconia digitata</name>
    <dbReference type="NCBI Taxonomy" id="1303443"/>
    <lineage>
        <taxon>Eukaryota</taxon>
        <taxon>Fungi</taxon>
        <taxon>Dikarya</taxon>
        <taxon>Ascomycota</taxon>
        <taxon>Pezizomycotina</taxon>
        <taxon>Dothideomycetes</taxon>
        <taxon>Pleosporomycetidae</taxon>
        <taxon>Pleosporales</taxon>
        <taxon>Massarineae</taxon>
        <taxon>Periconiaceae</taxon>
        <taxon>Periconia</taxon>
    </lineage>
</organism>
<evidence type="ECO:0000256" key="10">
    <source>
        <dbReference type="ARBA" id="ARBA00023242"/>
    </source>
</evidence>
<dbReference type="InterPro" id="IPR002307">
    <property type="entry name" value="Tyr-tRNA-ligase"/>
</dbReference>
<dbReference type="GO" id="GO:0005634">
    <property type="term" value="C:nucleus"/>
    <property type="evidence" value="ECO:0007669"/>
    <property type="project" value="UniProtKB-SubCell"/>
</dbReference>
<dbReference type="Gene3D" id="1.10.240.10">
    <property type="entry name" value="Tyrosyl-Transfer RNA Synthetase"/>
    <property type="match status" value="1"/>
</dbReference>
<evidence type="ECO:0000256" key="13">
    <source>
        <dbReference type="SAM" id="MobiDB-lite"/>
    </source>
</evidence>
<dbReference type="InterPro" id="IPR014729">
    <property type="entry name" value="Rossmann-like_a/b/a_fold"/>
</dbReference>
<keyword evidence="10" id="KW-0539">Nucleus</keyword>
<proteinExistence type="inferred from homology"/>
<evidence type="ECO:0000256" key="4">
    <source>
        <dbReference type="ARBA" id="ARBA00022490"/>
    </source>
</evidence>
<dbReference type="GO" id="GO:0004831">
    <property type="term" value="F:tyrosine-tRNA ligase activity"/>
    <property type="evidence" value="ECO:0007669"/>
    <property type="project" value="UniProtKB-EC"/>
</dbReference>
<dbReference type="NCBIfam" id="TIGR00234">
    <property type="entry name" value="tyrS"/>
    <property type="match status" value="1"/>
</dbReference>
<comment type="subcellular location">
    <subcellularLocation>
        <location evidence="2">Cytoplasm</location>
    </subcellularLocation>
    <subcellularLocation>
        <location evidence="1">Nucleus</location>
    </subcellularLocation>
</comment>
<keyword evidence="15" id="KW-1185">Reference proteome</keyword>
<evidence type="ECO:0000256" key="3">
    <source>
        <dbReference type="ARBA" id="ARBA00005594"/>
    </source>
</evidence>
<dbReference type="Proteomes" id="UP001152607">
    <property type="component" value="Unassembled WGS sequence"/>
</dbReference>
<dbReference type="EMBL" id="CAOQHR010000005">
    <property type="protein sequence ID" value="CAI6335314.1"/>
    <property type="molecule type" value="Genomic_DNA"/>
</dbReference>
<dbReference type="NCBIfam" id="NF006330">
    <property type="entry name" value="PRK08560.1"/>
    <property type="match status" value="1"/>
</dbReference>
<evidence type="ECO:0000256" key="1">
    <source>
        <dbReference type="ARBA" id="ARBA00004123"/>
    </source>
</evidence>
<evidence type="ECO:0000256" key="12">
    <source>
        <dbReference type="RuleBase" id="RU361234"/>
    </source>
</evidence>
<keyword evidence="8 12" id="KW-0648">Protein biosynthesis</keyword>
<evidence type="ECO:0000256" key="5">
    <source>
        <dbReference type="ARBA" id="ARBA00022598"/>
    </source>
</evidence>
<dbReference type="FunFam" id="3.40.50.620:FF:000040">
    <property type="entry name" value="Tyrosine--tRNA ligase"/>
    <property type="match status" value="1"/>
</dbReference>
<reference evidence="14" key="1">
    <citation type="submission" date="2023-01" db="EMBL/GenBank/DDBJ databases">
        <authorList>
            <person name="Van Ghelder C."/>
            <person name="Rancurel C."/>
        </authorList>
    </citation>
    <scope>NUCLEOTIDE SEQUENCE</scope>
    <source>
        <strain evidence="14">CNCM I-4278</strain>
    </source>
</reference>
<evidence type="ECO:0000256" key="8">
    <source>
        <dbReference type="ARBA" id="ARBA00022917"/>
    </source>
</evidence>
<evidence type="ECO:0000313" key="15">
    <source>
        <dbReference type="Proteomes" id="UP001152607"/>
    </source>
</evidence>
<comment type="caution">
    <text evidence="14">The sequence shown here is derived from an EMBL/GenBank/DDBJ whole genome shotgun (WGS) entry which is preliminary data.</text>
</comment>
<dbReference type="OrthoDB" id="197206at2759"/>
<dbReference type="EC" id="6.1.1.1" evidence="12"/>
<sequence>MADSTSGNSAAAVQDEIAVLEKNIAELQAQLRDAKDRLQKKQSEGASSTDDKPLSREEQMSLIKVNLKEVLNPEIMESVLDKGNSLKIYWGTATTGRPHCGYFVPILKIAQFLRAGCHVKILLADIHGFLDNLKAPIELVKYRAQYYRFVITSLLKACNVPINKLEFVLGSKFELTPEYMMDVLRLASITSEHDAKKAGAEVVKQTENAPLSGLLYPLMQALDEQYLDVDVQFGGVDQRKIFALAKDVLPKIGYKERAHLMNPMVPGLQGGKMSASDPDSKIDVLDTPDVIKKKLKKAFAPPKQVEDNGVLSFVEYVLLPAGELRFGTPKFVVERREGEPLVYTDIKQMHDDYKNDVLSPQILKPAVTDALIALLAPVQSEFQQNETWKDIQLKAYPPPPAPPKKEKKKKDKGTGYPGGGAAASAAKKNNVEVKADGHVEGEGKREVDVGVEGGAEALGKLSVG</sequence>
<dbReference type="InterPro" id="IPR002305">
    <property type="entry name" value="aa-tRNA-synth_Ic"/>
</dbReference>
<keyword evidence="7 12" id="KW-0067">ATP-binding</keyword>
<dbReference type="FunFam" id="1.10.240.10:FF:000004">
    <property type="entry name" value="Tyrosine--tRNA ligase"/>
    <property type="match status" value="1"/>
</dbReference>
<keyword evidence="4" id="KW-0963">Cytoplasm</keyword>